<feature type="binding site" evidence="6">
    <location>
        <position position="6"/>
    </location>
    <ligand>
        <name>Mg(2+)</name>
        <dbReference type="ChEBI" id="CHEBI:18420"/>
    </ligand>
</feature>
<dbReference type="GO" id="GO:0000287">
    <property type="term" value="F:magnesium ion binding"/>
    <property type="evidence" value="ECO:0007669"/>
    <property type="project" value="UniProtKB-UniRule"/>
</dbReference>
<accession>A0A8J3R4E5</accession>
<evidence type="ECO:0000256" key="2">
    <source>
        <dbReference type="ARBA" id="ARBA00022722"/>
    </source>
</evidence>
<evidence type="ECO:0000256" key="6">
    <source>
        <dbReference type="HAMAP-Rule" id="MF_00265"/>
    </source>
</evidence>
<keyword evidence="2 6" id="KW-0540">Nuclease</keyword>
<dbReference type="PANTHER" id="PTHR35901:SF1">
    <property type="entry name" value="EXONUCLEASE VAPC9"/>
    <property type="match status" value="1"/>
</dbReference>
<dbReference type="PANTHER" id="PTHR35901">
    <property type="entry name" value="RIBONUCLEASE VAPC3"/>
    <property type="match status" value="1"/>
</dbReference>
<feature type="binding site" evidence="6">
    <location>
        <position position="98"/>
    </location>
    <ligand>
        <name>Mg(2+)</name>
        <dbReference type="ChEBI" id="CHEBI:18420"/>
    </ligand>
</feature>
<gene>
    <name evidence="8" type="primary">vapc12</name>
    <name evidence="6" type="synonym">vapC</name>
    <name evidence="8" type="ORF">Mth01_05110</name>
</gene>
<keyword evidence="6" id="KW-0800">Toxin</keyword>
<dbReference type="GO" id="GO:0004540">
    <property type="term" value="F:RNA nuclease activity"/>
    <property type="evidence" value="ECO:0007669"/>
    <property type="project" value="InterPro"/>
</dbReference>
<dbReference type="InterPro" id="IPR029060">
    <property type="entry name" value="PIN-like_dom_sf"/>
</dbReference>
<keyword evidence="5 6" id="KW-0460">Magnesium</keyword>
<proteinExistence type="inferred from homology"/>
<organism evidence="8 9">
    <name type="scientific">Sphaerimonospora thailandensis</name>
    <dbReference type="NCBI Taxonomy" id="795644"/>
    <lineage>
        <taxon>Bacteria</taxon>
        <taxon>Bacillati</taxon>
        <taxon>Actinomycetota</taxon>
        <taxon>Actinomycetes</taxon>
        <taxon>Streptosporangiales</taxon>
        <taxon>Streptosporangiaceae</taxon>
        <taxon>Sphaerimonospora</taxon>
    </lineage>
</organism>
<evidence type="ECO:0000256" key="5">
    <source>
        <dbReference type="ARBA" id="ARBA00022842"/>
    </source>
</evidence>
<name>A0A8J3R4E5_9ACTN</name>
<dbReference type="SUPFAM" id="SSF88723">
    <property type="entry name" value="PIN domain-like"/>
    <property type="match status" value="1"/>
</dbReference>
<comment type="caution">
    <text evidence="8">The sequence shown here is derived from an EMBL/GenBank/DDBJ whole genome shotgun (WGS) entry which is preliminary data.</text>
</comment>
<evidence type="ECO:0000256" key="4">
    <source>
        <dbReference type="ARBA" id="ARBA00022801"/>
    </source>
</evidence>
<evidence type="ECO:0000313" key="9">
    <source>
        <dbReference type="Proteomes" id="UP000610966"/>
    </source>
</evidence>
<evidence type="ECO:0000256" key="3">
    <source>
        <dbReference type="ARBA" id="ARBA00022723"/>
    </source>
</evidence>
<dbReference type="CDD" id="cd09873">
    <property type="entry name" value="PIN_Pae0151-like"/>
    <property type="match status" value="1"/>
</dbReference>
<feature type="domain" description="PIN" evidence="7">
    <location>
        <begin position="3"/>
        <end position="120"/>
    </location>
</feature>
<evidence type="ECO:0000259" key="7">
    <source>
        <dbReference type="Pfam" id="PF01850"/>
    </source>
</evidence>
<keyword evidence="3 6" id="KW-0479">Metal-binding</keyword>
<dbReference type="Gene3D" id="3.40.50.1010">
    <property type="entry name" value="5'-nuclease"/>
    <property type="match status" value="1"/>
</dbReference>
<keyword evidence="9" id="KW-1185">Reference proteome</keyword>
<dbReference type="EMBL" id="BOOG01000007">
    <property type="protein sequence ID" value="GIH68258.1"/>
    <property type="molecule type" value="Genomic_DNA"/>
</dbReference>
<dbReference type="Pfam" id="PF01850">
    <property type="entry name" value="PIN"/>
    <property type="match status" value="1"/>
</dbReference>
<sequence>MTMVVDASIVFRLLANVKGDDLLRRRLTRKLHAPALIDVEIASVVRGHVITSKPEVRISADRAATMLERYAQLKIVRHSMLPLQPRVLELRNNLTAYDGMYVALAELLGVPLLTDDAKFAGSTGHRAEIHRYPPPWQADQPPEGG</sequence>
<evidence type="ECO:0000313" key="8">
    <source>
        <dbReference type="EMBL" id="GIH68258.1"/>
    </source>
</evidence>
<dbReference type="GO" id="GO:0090729">
    <property type="term" value="F:toxin activity"/>
    <property type="evidence" value="ECO:0007669"/>
    <property type="project" value="UniProtKB-KW"/>
</dbReference>
<evidence type="ECO:0000256" key="1">
    <source>
        <dbReference type="ARBA" id="ARBA00022649"/>
    </source>
</evidence>
<comment type="cofactor">
    <cofactor evidence="6">
        <name>Mg(2+)</name>
        <dbReference type="ChEBI" id="CHEBI:18420"/>
    </cofactor>
</comment>
<reference evidence="8" key="1">
    <citation type="submission" date="2021-01" db="EMBL/GenBank/DDBJ databases">
        <title>Whole genome shotgun sequence of Sphaerimonospora thailandensis NBRC 107569.</title>
        <authorList>
            <person name="Komaki H."/>
            <person name="Tamura T."/>
        </authorList>
    </citation>
    <scope>NUCLEOTIDE SEQUENCE</scope>
    <source>
        <strain evidence="8">NBRC 107569</strain>
    </source>
</reference>
<keyword evidence="1 6" id="KW-1277">Toxin-antitoxin system</keyword>
<dbReference type="EC" id="3.1.-.-" evidence="6"/>
<dbReference type="GO" id="GO:0016787">
    <property type="term" value="F:hydrolase activity"/>
    <property type="evidence" value="ECO:0007669"/>
    <property type="project" value="UniProtKB-KW"/>
</dbReference>
<dbReference type="AlphaFoldDB" id="A0A8J3R4E5"/>
<protein>
    <recommendedName>
        <fullName evidence="6">Ribonuclease VapC</fullName>
        <shortName evidence="6">RNase VapC</shortName>
        <ecNumber evidence="6">3.1.-.-</ecNumber>
    </recommendedName>
    <alternativeName>
        <fullName evidence="6">Toxin VapC</fullName>
    </alternativeName>
</protein>
<dbReference type="InterPro" id="IPR022907">
    <property type="entry name" value="VapC_family"/>
</dbReference>
<dbReference type="HAMAP" id="MF_00265">
    <property type="entry name" value="VapC_Nob1"/>
    <property type="match status" value="1"/>
</dbReference>
<comment type="function">
    <text evidence="6">Toxic component of a toxin-antitoxin (TA) system. An RNase.</text>
</comment>
<keyword evidence="4 6" id="KW-0378">Hydrolase</keyword>
<dbReference type="InterPro" id="IPR002716">
    <property type="entry name" value="PIN_dom"/>
</dbReference>
<dbReference type="InterPro" id="IPR051619">
    <property type="entry name" value="TypeII_TA_RNase_PINc/VapC"/>
</dbReference>
<dbReference type="Proteomes" id="UP000610966">
    <property type="component" value="Unassembled WGS sequence"/>
</dbReference>
<comment type="similarity">
    <text evidence="6">Belongs to the PINc/VapC protein family.</text>
</comment>
<dbReference type="InterPro" id="IPR044153">
    <property type="entry name" value="PIN_Pae0151-like"/>
</dbReference>